<evidence type="ECO:0000259" key="2">
    <source>
        <dbReference type="Pfam" id="PF07885"/>
    </source>
</evidence>
<feature type="transmembrane region" description="Helical" evidence="1">
    <location>
        <begin position="77"/>
        <end position="96"/>
    </location>
</feature>
<feature type="domain" description="Potassium channel" evidence="2">
    <location>
        <begin position="54"/>
        <end position="99"/>
    </location>
</feature>
<sequence>MWVIGRLTRALARHVRRVSWLAVLLALLVHMGVTWALLVLAGESALVAPQAFPYYYMTTATTIGYGDLSPQTTAGRLIVAFLLMPGAVAFFAAVLAKTSASLASYLRRHLVGRMTYEQMRGHTVLVGWRGAASDRLVDLLLSDTATDDEGLVLVACELDENPRPEQMRFVAAGNYADSPVYARASLQGADRIIIHTPSDDQSLAAVLAVMAHAPNAHVVAHFEGPDALQLVRSHYPQVECTRPMSAEVIARAAQDPGSSIIALELLSTATGPTQFSVAMPTGIATSARQVARCFKDQSALFLGMRESDVAPVQINPPDDQPVREGNILYYLARQRIDPTELACLQGTMA</sequence>
<accession>A0A161IUU5</accession>
<evidence type="ECO:0000313" key="4">
    <source>
        <dbReference type="Proteomes" id="UP000077255"/>
    </source>
</evidence>
<keyword evidence="1" id="KW-1133">Transmembrane helix</keyword>
<dbReference type="Gene3D" id="1.10.287.70">
    <property type="match status" value="1"/>
</dbReference>
<dbReference type="OrthoDB" id="9799090at2"/>
<dbReference type="PANTHER" id="PTHR43833:SF9">
    <property type="entry name" value="POTASSIUM CHANNEL PROTEIN YUGO-RELATED"/>
    <property type="match status" value="1"/>
</dbReference>
<gene>
    <name evidence="3" type="ORF">ATSB10_02850</name>
</gene>
<keyword evidence="3" id="KW-0813">Transport</keyword>
<keyword evidence="3" id="KW-0406">Ion transport</keyword>
<dbReference type="EMBL" id="CP014841">
    <property type="protein sequence ID" value="AND67739.1"/>
    <property type="molecule type" value="Genomic_DNA"/>
</dbReference>
<dbReference type="InterPro" id="IPR050721">
    <property type="entry name" value="Trk_Ktr_HKT_K-transport"/>
</dbReference>
<dbReference type="AlphaFoldDB" id="A0A161IUU5"/>
<evidence type="ECO:0000313" key="3">
    <source>
        <dbReference type="EMBL" id="AND67739.1"/>
    </source>
</evidence>
<dbReference type="Pfam" id="PF07885">
    <property type="entry name" value="Ion_trans_2"/>
    <property type="match status" value="1"/>
</dbReference>
<organism evidence="3 4">
    <name type="scientific">Dyella thiooxydans</name>
    <dbReference type="NCBI Taxonomy" id="445710"/>
    <lineage>
        <taxon>Bacteria</taxon>
        <taxon>Pseudomonadati</taxon>
        <taxon>Pseudomonadota</taxon>
        <taxon>Gammaproteobacteria</taxon>
        <taxon>Lysobacterales</taxon>
        <taxon>Rhodanobacteraceae</taxon>
        <taxon>Dyella</taxon>
    </lineage>
</organism>
<dbReference type="GO" id="GO:0034220">
    <property type="term" value="P:monoatomic ion transmembrane transport"/>
    <property type="evidence" value="ECO:0007669"/>
    <property type="project" value="UniProtKB-KW"/>
</dbReference>
<keyword evidence="3" id="KW-0407">Ion channel</keyword>
<dbReference type="InterPro" id="IPR013099">
    <property type="entry name" value="K_chnl_dom"/>
</dbReference>
<dbReference type="Proteomes" id="UP000077255">
    <property type="component" value="Chromosome"/>
</dbReference>
<keyword evidence="1" id="KW-0472">Membrane</keyword>
<dbReference type="SUPFAM" id="SSF81324">
    <property type="entry name" value="Voltage-gated potassium channels"/>
    <property type="match status" value="1"/>
</dbReference>
<dbReference type="SUPFAM" id="SSF51735">
    <property type="entry name" value="NAD(P)-binding Rossmann-fold domains"/>
    <property type="match status" value="1"/>
</dbReference>
<keyword evidence="1" id="KW-0812">Transmembrane</keyword>
<dbReference type="STRING" id="445710.ATSB10_02850"/>
<keyword evidence="4" id="KW-1185">Reference proteome</keyword>
<evidence type="ECO:0000256" key="1">
    <source>
        <dbReference type="SAM" id="Phobius"/>
    </source>
</evidence>
<reference evidence="3 4" key="1">
    <citation type="submission" date="2016-02" db="EMBL/GenBank/DDBJ databases">
        <title>Complete genome sequencing and analysis of ATSB10, Dyella thiooxydans isolated from rhizosphere soil of sunflower (Helianthus annuus L.).</title>
        <authorList>
            <person name="Lee Y."/>
            <person name="Hwangbo K."/>
            <person name="Chung H."/>
            <person name="Yoo J."/>
            <person name="Kim K.Y."/>
            <person name="Sa T.M."/>
            <person name="Um Y."/>
            <person name="Madhaiyan M."/>
        </authorList>
    </citation>
    <scope>NUCLEOTIDE SEQUENCE [LARGE SCALE GENOMIC DNA]</scope>
    <source>
        <strain evidence="3 4">ATSB10</strain>
    </source>
</reference>
<name>A0A161IUU5_9GAMM</name>
<dbReference type="PANTHER" id="PTHR43833">
    <property type="entry name" value="POTASSIUM CHANNEL PROTEIN 2-RELATED-RELATED"/>
    <property type="match status" value="1"/>
</dbReference>
<dbReference type="PATRIC" id="fig|445710.3.peg.283"/>
<dbReference type="RefSeq" id="WP_063670079.1">
    <property type="nucleotide sequence ID" value="NZ_CP014841.1"/>
</dbReference>
<proteinExistence type="predicted"/>
<dbReference type="KEGG" id="dtx:ATSB10_02850"/>
<dbReference type="Gene3D" id="3.40.50.720">
    <property type="entry name" value="NAD(P)-binding Rossmann-like Domain"/>
    <property type="match status" value="1"/>
</dbReference>
<dbReference type="InterPro" id="IPR036291">
    <property type="entry name" value="NAD(P)-bd_dom_sf"/>
</dbReference>
<protein>
    <submittedName>
        <fullName evidence="3">Potassium channel protein</fullName>
    </submittedName>
</protein>